<dbReference type="GeneID" id="57043366"/>
<feature type="transmembrane region" description="Helical" evidence="1">
    <location>
        <begin position="12"/>
        <end position="30"/>
    </location>
</feature>
<dbReference type="Gene3D" id="3.40.50.1110">
    <property type="entry name" value="SGNH hydrolase"/>
    <property type="match status" value="1"/>
</dbReference>
<dbReference type="RefSeq" id="WP_126347224.1">
    <property type="nucleotide sequence ID" value="NZ_AP018492.1"/>
</dbReference>
<dbReference type="Pfam" id="PF13472">
    <property type="entry name" value="Lipase_GDSL_2"/>
    <property type="match status" value="1"/>
</dbReference>
<dbReference type="SUPFAM" id="SSF52266">
    <property type="entry name" value="SGNH hydrolase"/>
    <property type="match status" value="1"/>
</dbReference>
<dbReference type="PANTHER" id="PTHR30383">
    <property type="entry name" value="THIOESTERASE 1/PROTEASE 1/LYSOPHOSPHOLIPASE L1"/>
    <property type="match status" value="1"/>
</dbReference>
<proteinExistence type="predicted"/>
<dbReference type="InterPro" id="IPR051532">
    <property type="entry name" value="Ester_Hydrolysis_Enzymes"/>
</dbReference>
<keyword evidence="1" id="KW-0812">Transmembrane</keyword>
<reference evidence="3 4" key="1">
    <citation type="submission" date="2018-01" db="EMBL/GenBank/DDBJ databases">
        <title>Whole genome sequence of Melissococcus plutonius DAT561.</title>
        <authorList>
            <person name="Okumura K."/>
            <person name="Takamatsu D."/>
            <person name="Okura M."/>
        </authorList>
    </citation>
    <scope>NUCLEOTIDE SEQUENCE [LARGE SCALE GENOMIC DNA]</scope>
    <source>
        <strain evidence="3 4">DAT561</strain>
    </source>
</reference>
<keyword evidence="1" id="KW-1133">Transmembrane helix</keyword>
<accession>A0A2Z5Y226</accession>
<protein>
    <submittedName>
        <fullName evidence="3">Lipase/acylhydrolase with GDSL-like motif</fullName>
    </submittedName>
</protein>
<keyword evidence="3" id="KW-0378">Hydrolase</keyword>
<dbReference type="CDD" id="cd04506">
    <property type="entry name" value="SGNH_hydrolase_YpmR_like"/>
    <property type="match status" value="1"/>
</dbReference>
<sequence length="298" mass="34147">MKKNLKIYWQTLIIPLVIAIFVFSLFLILFPRQKPLLGMGNSSVTLTKKMNKKVIHYVAIGDSLTEGIGDQTNSGGFVPLVANDLEENYQLNGVQVENYGKNGDRSDQILKRIKKNHEIQKSLTSADIITVTVGGNDLMQVFSKNMLNLTVATFKQPAKHYEQKVTSLLEEIRSYNKKAPIYILGIYNPFYLYFPDIKEIQEIVDDWNIHTLSAIEKQNDMYFISINNLLYKGINNKTGIVAEDSSNKKNMDITNDALYEEDHFHPNNLGYQLMAKAIRKELDKTQKNWFAGERELDN</sequence>
<feature type="domain" description="SGNH hydrolase-type esterase" evidence="2">
    <location>
        <begin position="59"/>
        <end position="273"/>
    </location>
</feature>
<dbReference type="Proteomes" id="UP000269226">
    <property type="component" value="Chromosome"/>
</dbReference>
<dbReference type="EMBL" id="AP018492">
    <property type="protein sequence ID" value="BBC60932.1"/>
    <property type="molecule type" value="Genomic_DNA"/>
</dbReference>
<evidence type="ECO:0000313" key="3">
    <source>
        <dbReference type="EMBL" id="BBC60932.1"/>
    </source>
</evidence>
<dbReference type="PANTHER" id="PTHR30383:SF27">
    <property type="entry name" value="SPORE GERMINATION LIPASE LIPC"/>
    <property type="match status" value="1"/>
</dbReference>
<dbReference type="InterPro" id="IPR036514">
    <property type="entry name" value="SGNH_hydro_sf"/>
</dbReference>
<dbReference type="InterPro" id="IPR013830">
    <property type="entry name" value="SGNH_hydro"/>
</dbReference>
<evidence type="ECO:0000313" key="4">
    <source>
        <dbReference type="Proteomes" id="UP000269226"/>
    </source>
</evidence>
<organism evidence="3 4">
    <name type="scientific">Melissococcus plutonius</name>
    <dbReference type="NCBI Taxonomy" id="33970"/>
    <lineage>
        <taxon>Bacteria</taxon>
        <taxon>Bacillati</taxon>
        <taxon>Bacillota</taxon>
        <taxon>Bacilli</taxon>
        <taxon>Lactobacillales</taxon>
        <taxon>Enterococcaceae</taxon>
        <taxon>Melissococcus</taxon>
    </lineage>
</organism>
<dbReference type="GO" id="GO:0004622">
    <property type="term" value="F:phosphatidylcholine lysophospholipase activity"/>
    <property type="evidence" value="ECO:0007669"/>
    <property type="project" value="TreeGrafter"/>
</dbReference>
<evidence type="ECO:0000256" key="1">
    <source>
        <dbReference type="SAM" id="Phobius"/>
    </source>
</evidence>
<dbReference type="AlphaFoldDB" id="A0A2Z5Y226"/>
<name>A0A2Z5Y226_9ENTE</name>
<gene>
    <name evidence="3" type="ORF">DAT561_0818</name>
</gene>
<evidence type="ECO:0000259" key="2">
    <source>
        <dbReference type="Pfam" id="PF13472"/>
    </source>
</evidence>
<keyword evidence="1" id="KW-0472">Membrane</keyword>